<protein>
    <submittedName>
        <fullName evidence="1">Uncharacterized protein</fullName>
    </submittedName>
</protein>
<dbReference type="EMBL" id="JAODUO010000204">
    <property type="protein sequence ID" value="KAK2186339.1"/>
    <property type="molecule type" value="Genomic_DNA"/>
</dbReference>
<organism evidence="1 2">
    <name type="scientific">Ridgeia piscesae</name>
    <name type="common">Tubeworm</name>
    <dbReference type="NCBI Taxonomy" id="27915"/>
    <lineage>
        <taxon>Eukaryota</taxon>
        <taxon>Metazoa</taxon>
        <taxon>Spiralia</taxon>
        <taxon>Lophotrochozoa</taxon>
        <taxon>Annelida</taxon>
        <taxon>Polychaeta</taxon>
        <taxon>Sedentaria</taxon>
        <taxon>Canalipalpata</taxon>
        <taxon>Sabellida</taxon>
        <taxon>Siboglinidae</taxon>
        <taxon>Ridgeia</taxon>
    </lineage>
</organism>
<comment type="caution">
    <text evidence="1">The sequence shown here is derived from an EMBL/GenBank/DDBJ whole genome shotgun (WGS) entry which is preliminary data.</text>
</comment>
<dbReference type="AlphaFoldDB" id="A0AAD9P1J2"/>
<evidence type="ECO:0000313" key="1">
    <source>
        <dbReference type="EMBL" id="KAK2186339.1"/>
    </source>
</evidence>
<name>A0AAD9P1J2_RIDPI</name>
<evidence type="ECO:0000313" key="2">
    <source>
        <dbReference type="Proteomes" id="UP001209878"/>
    </source>
</evidence>
<reference evidence="1" key="1">
    <citation type="journal article" date="2023" name="Mol. Biol. Evol.">
        <title>Third-Generation Sequencing Reveals the Adaptive Role of the Epigenome in Three Deep-Sea Polychaetes.</title>
        <authorList>
            <person name="Perez M."/>
            <person name="Aroh O."/>
            <person name="Sun Y."/>
            <person name="Lan Y."/>
            <person name="Juniper S.K."/>
            <person name="Young C.R."/>
            <person name="Angers B."/>
            <person name="Qian P.Y."/>
        </authorList>
    </citation>
    <scope>NUCLEOTIDE SEQUENCE</scope>
    <source>
        <strain evidence="1">R07B-5</strain>
    </source>
</reference>
<accession>A0AAD9P1J2</accession>
<keyword evidence="2" id="KW-1185">Reference proteome</keyword>
<proteinExistence type="predicted"/>
<gene>
    <name evidence="1" type="ORF">NP493_205g02008</name>
</gene>
<dbReference type="Proteomes" id="UP001209878">
    <property type="component" value="Unassembled WGS sequence"/>
</dbReference>
<sequence length="74" mass="7076">MLCACSPSGNGDIMNGAAAGIVIPICAMGASIVDSAGVGGKPAVPPGSDTGYRVCSEGGMHTLLKLGASASWAP</sequence>